<dbReference type="KEGG" id="vg:24723327"/>
<protein>
    <submittedName>
        <fullName evidence="2">Putative membrane protein</fullName>
    </submittedName>
</protein>
<name>A0A0E3D9D0_9CAUD</name>
<dbReference type="Proteomes" id="UP000033014">
    <property type="component" value="Segment"/>
</dbReference>
<keyword evidence="1" id="KW-0472">Membrane</keyword>
<keyword evidence="1" id="KW-1133">Transmembrane helix</keyword>
<dbReference type="GeneID" id="24723327"/>
<dbReference type="OrthoDB" id="28900at10239"/>
<gene>
    <name evidence="2" type="ORF">BCP8-2_063</name>
</gene>
<proteinExistence type="predicted"/>
<feature type="transmembrane region" description="Helical" evidence="1">
    <location>
        <begin position="15"/>
        <end position="34"/>
    </location>
</feature>
<keyword evidence="1" id="KW-0812">Transmembrane</keyword>
<organism evidence="2 3">
    <name type="scientific">Bacillus phage BCP8-2</name>
    <dbReference type="NCBI Taxonomy" id="1129192"/>
    <lineage>
        <taxon>Viruses</taxon>
        <taxon>Duplodnaviria</taxon>
        <taxon>Heunggongvirae</taxon>
        <taxon>Uroviricota</taxon>
        <taxon>Caudoviricetes</taxon>
        <taxon>Herelleviridae</taxon>
        <taxon>Bastillevirinae</taxon>
        <taxon>Caeruleovirus</taxon>
        <taxon>Caeruleovirus BCP82</taxon>
    </lineage>
</organism>
<accession>A0A0E3D9D0</accession>
<dbReference type="EMBL" id="KJ081346">
    <property type="protein sequence ID" value="AHJ87101.1"/>
    <property type="molecule type" value="Genomic_DNA"/>
</dbReference>
<keyword evidence="3" id="KW-1185">Reference proteome</keyword>
<reference evidence="3" key="1">
    <citation type="submission" date="2014-01" db="EMBL/GenBank/DDBJ databases">
        <title>Genomic and Proteomic Analysis of Broad Host Range Virulent Bacillus Group Phage BCP8-2 Leading To the Creation of New Genus within Myoviruses.</title>
        <authorList>
            <person name="Bandara N."/>
            <person name="Asare P.T."/>
            <person name="Kim K.P."/>
        </authorList>
    </citation>
    <scope>NUCLEOTIDE SEQUENCE [LARGE SCALE GENOMIC DNA]</scope>
</reference>
<sequence length="37" mass="4178">MKEFVKENLKGSLRVLVYGSIGYALLVLYSYLIVKGI</sequence>
<evidence type="ECO:0000313" key="2">
    <source>
        <dbReference type="EMBL" id="AHJ87101.1"/>
    </source>
</evidence>
<dbReference type="RefSeq" id="YP_009149624.1">
    <property type="nucleotide sequence ID" value="NC_027355.1"/>
</dbReference>
<evidence type="ECO:0000313" key="3">
    <source>
        <dbReference type="Proteomes" id="UP000033014"/>
    </source>
</evidence>
<reference evidence="2 3" key="2">
    <citation type="journal article" date="2015" name="Arch. Virol.">
        <title>Complete genome sequence analysis and identification of putative metallo-beta-lactamase and SpoIIIE homologs in Bacillus cereus group phage BCP8-2, a new member of the proposed Bastille-like group.</title>
        <authorList>
            <person name="Asare P.T."/>
            <person name="Bandara N."/>
            <person name="Jeong T.Y."/>
            <person name="Ryu S."/>
            <person name="Klumpp J."/>
            <person name="Kim K.P."/>
        </authorList>
    </citation>
    <scope>NUCLEOTIDE SEQUENCE [LARGE SCALE GENOMIC DNA]</scope>
    <source>
        <strain evidence="2">BCP8-2</strain>
    </source>
</reference>
<evidence type="ECO:0000256" key="1">
    <source>
        <dbReference type="SAM" id="Phobius"/>
    </source>
</evidence>